<accession>A0ABW2ENQ5</accession>
<sequence>MAKVGRNDLCPCGSGKKYKKCHGQSNVLEFPVKRVEKEVDRYFLQFQDFMYDHYPDLFPHTKPTSEEEEVEEFIRLLYKGIFEIQEDDATIYQQFIDEEESTILSSSTLKTLKSWNFAKASIYKMIEQNEQRFIQVEDLLFGGTFKVDRERIPLENEDFKVAHYLTGILLNWGAYYKFVPMAVPVESEAYAKHRKKLDNEFSNQSQYDLLSDYFHATFLNHLPLWIYGIKEEEYEAAAPENKVINILEAKTDAHVLETVRYHRLRQMWNMYCEQESPIIRKPAVFAAALEYVYKKSSYFDGVHPVSLKEVAEKYEVGTSSMSKRQKELKNFFFNNEDRLS</sequence>
<name>A0ABW2ENQ5_9BACI</name>
<organism evidence="1 2">
    <name type="scientific">Halobacillus seohaensis</name>
    <dbReference type="NCBI Taxonomy" id="447421"/>
    <lineage>
        <taxon>Bacteria</taxon>
        <taxon>Bacillati</taxon>
        <taxon>Bacillota</taxon>
        <taxon>Bacilli</taxon>
        <taxon>Bacillales</taxon>
        <taxon>Bacillaceae</taxon>
        <taxon>Halobacillus</taxon>
    </lineage>
</organism>
<comment type="caution">
    <text evidence="1">The sequence shown here is derived from an EMBL/GenBank/DDBJ whole genome shotgun (WGS) entry which is preliminary data.</text>
</comment>
<keyword evidence="2" id="KW-1185">Reference proteome</keyword>
<proteinExistence type="predicted"/>
<gene>
    <name evidence="1" type="ORF">ACFQIC_09165</name>
</gene>
<dbReference type="EMBL" id="JBHSZV010000022">
    <property type="protein sequence ID" value="MFC7062029.1"/>
    <property type="molecule type" value="Genomic_DNA"/>
</dbReference>
<protein>
    <submittedName>
        <fullName evidence="1">YecA family protein</fullName>
    </submittedName>
</protein>
<dbReference type="Pfam" id="PF02810">
    <property type="entry name" value="SEC-C"/>
    <property type="match status" value="1"/>
</dbReference>
<dbReference type="Proteomes" id="UP001596410">
    <property type="component" value="Unassembled WGS sequence"/>
</dbReference>
<reference evidence="2" key="1">
    <citation type="journal article" date="2019" name="Int. J. Syst. Evol. Microbiol.">
        <title>The Global Catalogue of Microorganisms (GCM) 10K type strain sequencing project: providing services to taxonomists for standard genome sequencing and annotation.</title>
        <authorList>
            <consortium name="The Broad Institute Genomics Platform"/>
            <consortium name="The Broad Institute Genome Sequencing Center for Infectious Disease"/>
            <person name="Wu L."/>
            <person name="Ma J."/>
        </authorList>
    </citation>
    <scope>NUCLEOTIDE SEQUENCE [LARGE SCALE GENOMIC DNA]</scope>
    <source>
        <strain evidence="2">CGMCC 4.1621</strain>
    </source>
</reference>
<dbReference type="Gene3D" id="3.10.450.50">
    <property type="match status" value="1"/>
</dbReference>
<dbReference type="RefSeq" id="WP_204708960.1">
    <property type="nucleotide sequence ID" value="NZ_JBHSZV010000022.1"/>
</dbReference>
<dbReference type="InterPro" id="IPR004027">
    <property type="entry name" value="SEC_C_motif"/>
</dbReference>
<dbReference type="SUPFAM" id="SSF103642">
    <property type="entry name" value="Sec-C motif"/>
    <property type="match status" value="1"/>
</dbReference>
<evidence type="ECO:0000313" key="2">
    <source>
        <dbReference type="Proteomes" id="UP001596410"/>
    </source>
</evidence>
<evidence type="ECO:0000313" key="1">
    <source>
        <dbReference type="EMBL" id="MFC7062029.1"/>
    </source>
</evidence>